<evidence type="ECO:0000313" key="1">
    <source>
        <dbReference type="EMBL" id="GAA1848248.1"/>
    </source>
</evidence>
<protein>
    <submittedName>
        <fullName evidence="1">GDSL-type esterase/lipase family protein</fullName>
    </submittedName>
</protein>
<dbReference type="InterPro" id="IPR036514">
    <property type="entry name" value="SGNH_hydro_sf"/>
</dbReference>
<accession>A0ABN2N1D1</accession>
<dbReference type="RefSeq" id="WP_344416813.1">
    <property type="nucleotide sequence ID" value="NZ_BAAAQK010000007.1"/>
</dbReference>
<keyword evidence="2" id="KW-1185">Reference proteome</keyword>
<dbReference type="EMBL" id="BAAAQK010000007">
    <property type="protein sequence ID" value="GAA1848248.1"/>
    <property type="molecule type" value="Genomic_DNA"/>
</dbReference>
<dbReference type="NCBIfam" id="NF043016">
    <property type="entry name" value="DigluglyOctase"/>
    <property type="match status" value="1"/>
</dbReference>
<dbReference type="Proteomes" id="UP001500449">
    <property type="component" value="Unassembled WGS sequence"/>
</dbReference>
<dbReference type="SUPFAM" id="SSF52266">
    <property type="entry name" value="SGNH hydrolase"/>
    <property type="match status" value="1"/>
</dbReference>
<dbReference type="InterPro" id="IPR050023">
    <property type="entry name" value="OctT"/>
</dbReference>
<reference evidence="1 2" key="1">
    <citation type="journal article" date="2019" name="Int. J. Syst. Evol. Microbiol.">
        <title>The Global Catalogue of Microorganisms (GCM) 10K type strain sequencing project: providing services to taxonomists for standard genome sequencing and annotation.</title>
        <authorList>
            <consortium name="The Broad Institute Genomics Platform"/>
            <consortium name="The Broad Institute Genome Sequencing Center for Infectious Disease"/>
            <person name="Wu L."/>
            <person name="Ma J."/>
        </authorList>
    </citation>
    <scope>NUCLEOTIDE SEQUENCE [LARGE SCALE GENOMIC DNA]</scope>
    <source>
        <strain evidence="1 2">JCM 16009</strain>
    </source>
</reference>
<dbReference type="Gene3D" id="3.40.50.1110">
    <property type="entry name" value="SGNH hydrolase"/>
    <property type="match status" value="1"/>
</dbReference>
<proteinExistence type="predicted"/>
<comment type="caution">
    <text evidence="1">The sequence shown here is derived from an EMBL/GenBank/DDBJ whole genome shotgun (WGS) entry which is preliminary data.</text>
</comment>
<name>A0ABN2N1D1_9PSEU</name>
<sequence length="250" mass="26483">MPELLVLADSLAFHGPERAEPADHPDIWPQVAARALGGSVELVAGIGWTARHAWHALGHDPRVWAAMPRTDALVLGVGGMDTLPSPLPSALRELIPVLRPESLRRKVRTGYQRAQPRLSRAFSHLPGGGPVALPPRLTVAYLERCRAAVTALRPGLPVVALLPSVHRAEIYGGVHAGRAAAERATREWAAAQGVRVLDTAALVAAHVLGGHGNPDGMHWGWAAHRRVGETLAELLGGEIDGASSATPSRQ</sequence>
<organism evidence="1 2">
    <name type="scientific">Pseudonocardia ailaonensis</name>
    <dbReference type="NCBI Taxonomy" id="367279"/>
    <lineage>
        <taxon>Bacteria</taxon>
        <taxon>Bacillati</taxon>
        <taxon>Actinomycetota</taxon>
        <taxon>Actinomycetes</taxon>
        <taxon>Pseudonocardiales</taxon>
        <taxon>Pseudonocardiaceae</taxon>
        <taxon>Pseudonocardia</taxon>
    </lineage>
</organism>
<gene>
    <name evidence="1" type="ORF">GCM10009836_29880</name>
</gene>
<evidence type="ECO:0000313" key="2">
    <source>
        <dbReference type="Proteomes" id="UP001500449"/>
    </source>
</evidence>